<dbReference type="InterPro" id="IPR037364">
    <property type="entry name" value="Sec23"/>
</dbReference>
<dbReference type="OrthoDB" id="10256289at2759"/>
<keyword evidence="9 11" id="KW-0968">Cytoplasmic vesicle</keyword>
<dbReference type="SUPFAM" id="SSF81811">
    <property type="entry name" value="Helical domain of Sec23/24"/>
    <property type="match status" value="1"/>
</dbReference>
<keyword evidence="11" id="KW-0963">Cytoplasm</keyword>
<evidence type="ECO:0000259" key="15">
    <source>
        <dbReference type="Pfam" id="PF04815"/>
    </source>
</evidence>
<keyword evidence="4 11" id="KW-0256">Endoplasmic reticulum</keyword>
<dbReference type="GO" id="GO:0030127">
    <property type="term" value="C:COPII vesicle coat"/>
    <property type="evidence" value="ECO:0007669"/>
    <property type="project" value="InterPro"/>
</dbReference>
<dbReference type="InterPro" id="IPR007123">
    <property type="entry name" value="Gelsolin-like_dom"/>
</dbReference>
<organism evidence="17 18">
    <name type="scientific">Triparma columacea</name>
    <dbReference type="NCBI Taxonomy" id="722753"/>
    <lineage>
        <taxon>Eukaryota</taxon>
        <taxon>Sar</taxon>
        <taxon>Stramenopiles</taxon>
        <taxon>Ochrophyta</taxon>
        <taxon>Bolidophyceae</taxon>
        <taxon>Parmales</taxon>
        <taxon>Triparmaceae</taxon>
        <taxon>Triparma</taxon>
    </lineage>
</organism>
<evidence type="ECO:0000259" key="13">
    <source>
        <dbReference type="Pfam" id="PF04810"/>
    </source>
</evidence>
<dbReference type="GO" id="GO:0005096">
    <property type="term" value="F:GTPase activator activity"/>
    <property type="evidence" value="ECO:0007669"/>
    <property type="project" value="TreeGrafter"/>
</dbReference>
<reference evidence="18" key="1">
    <citation type="journal article" date="2023" name="Commun. Biol.">
        <title>Genome analysis of Parmales, the sister group of diatoms, reveals the evolutionary specialization of diatoms from phago-mixotrophs to photoautotrophs.</title>
        <authorList>
            <person name="Ban H."/>
            <person name="Sato S."/>
            <person name="Yoshikawa S."/>
            <person name="Yamada K."/>
            <person name="Nakamura Y."/>
            <person name="Ichinomiya M."/>
            <person name="Sato N."/>
            <person name="Blanc-Mathieu R."/>
            <person name="Endo H."/>
            <person name="Kuwata A."/>
            <person name="Ogata H."/>
        </authorList>
    </citation>
    <scope>NUCLEOTIDE SEQUENCE [LARGE SCALE GENOMIC DNA]</scope>
</reference>
<dbReference type="GO" id="GO:0070971">
    <property type="term" value="C:endoplasmic reticulum exit site"/>
    <property type="evidence" value="ECO:0007669"/>
    <property type="project" value="TreeGrafter"/>
</dbReference>
<evidence type="ECO:0000313" key="18">
    <source>
        <dbReference type="Proteomes" id="UP001165065"/>
    </source>
</evidence>
<dbReference type="InterPro" id="IPR036175">
    <property type="entry name" value="Sec23/24_helical_dom_sf"/>
</dbReference>
<keyword evidence="5 11" id="KW-0862">Zinc</keyword>
<dbReference type="Pfam" id="PF04810">
    <property type="entry name" value="zf-Sec23_Sec24"/>
    <property type="match status" value="1"/>
</dbReference>
<comment type="function">
    <text evidence="10 11">Component of the coat protein complex II (COPII) which promotes the formation of transport vesicles from the endoplasmic reticulum (ER). The coat has two main functions, the physical deformation of the endoplasmic reticulum membrane into vesicles and the selection of cargo molecules.</text>
</comment>
<dbReference type="SUPFAM" id="SSF82919">
    <property type="entry name" value="Zn-finger domain of Sec23/24"/>
    <property type="match status" value="1"/>
</dbReference>
<dbReference type="Gene3D" id="2.60.40.1670">
    <property type="entry name" value="beta-sandwich domain of Sec23/24"/>
    <property type="match status" value="1"/>
</dbReference>
<evidence type="ECO:0000256" key="2">
    <source>
        <dbReference type="ARBA" id="ARBA00022448"/>
    </source>
</evidence>
<dbReference type="Pfam" id="PF04811">
    <property type="entry name" value="Sec23_trunk"/>
    <property type="match status" value="1"/>
</dbReference>
<dbReference type="GO" id="GO:0008270">
    <property type="term" value="F:zinc ion binding"/>
    <property type="evidence" value="ECO:0007669"/>
    <property type="project" value="InterPro"/>
</dbReference>
<dbReference type="InterPro" id="IPR006900">
    <property type="entry name" value="Sec23/24_helical_dom"/>
</dbReference>
<dbReference type="Gene3D" id="3.40.20.10">
    <property type="entry name" value="Severin"/>
    <property type="match status" value="1"/>
</dbReference>
<dbReference type="Gene3D" id="1.20.120.730">
    <property type="entry name" value="Sec23/Sec24 helical domain"/>
    <property type="match status" value="1"/>
</dbReference>
<dbReference type="Pfam" id="PF00626">
    <property type="entry name" value="Gelsolin"/>
    <property type="match status" value="1"/>
</dbReference>
<gene>
    <name evidence="17" type="ORF">TrCOL_g13822</name>
</gene>
<protein>
    <recommendedName>
        <fullName evidence="11">Protein transport protein SEC23</fullName>
    </recommendedName>
</protein>
<dbReference type="Gene3D" id="3.40.50.410">
    <property type="entry name" value="von Willebrand factor, type A domain"/>
    <property type="match status" value="1"/>
</dbReference>
<sequence length="764" mass="85254">MQEAWDVTSSEDRDGVRLTWHNWPSSRIEATRIVAPCAALYTPLKRIPHAPPPLTYDPIRCSGQSCQALLNPFCQIDFRSKLWSCPFCLSRNHFPPHYAENITETNLPAELIPQYTTVEYELQSVGQCTVPAFVFVVDVCLHDDELDELKDSLTQALNLLPSESMVGLVTYGTNVHVHELGFGECPKSFVFRGNKEYEARKVQELLGINTFANQQPGSPPVNGAFGRFLCRVEDCNFTFESILEELSGDPWPVPSDQRVARSTGAAISVAAGMMEGAMARNGGRVMLFTGGPCTNGPGSIVGRAKTEDMRSHTDLQKNQAPMFKGACEYYERVARRCSGAQHVVDIFACSLDQVGMLEMKVLSEKTGGLMVLGDSFGQSVFKESLRRVFRRHPEGEVDGGSMMMGFAATMDVMTSREFKVQGCIGPCASLGKAGPNVSETTIGQGGTNSWSIGGVDPSTTLAVYFDITNPGQNPLPQHKRRFIQFLTKYQHSSGKIRLRSTTLCGPWHSDPNDIGPIKCSFDQEAAAVVLARLAVHRSESEEVSDILRWIDRSLIRLCHRFADYQDDQPNTFRLSPEFSIYPQFIFHLRRSQFLQLFNSSPDESTYYRSVLLRESTTNSLVMLQPSLLSYGFNSPPQPVLLDSQSVRQDTILLLDTFFHVVVFHGETIAAWREAKYQEQQEHEAFRQLLAAPQADSQSIMDSRFPVPRYIVCDQHKSESRFLMAKLNPSVTHNSTDSGGGQAIFTDDVSLRVFMEHLMKLAVQS</sequence>
<dbReference type="SUPFAM" id="SSF82754">
    <property type="entry name" value="C-terminal, gelsolin-like domain of Sec23/24"/>
    <property type="match status" value="1"/>
</dbReference>
<keyword evidence="8 11" id="KW-0472">Membrane</keyword>
<evidence type="ECO:0000256" key="10">
    <source>
        <dbReference type="ARBA" id="ARBA00025471"/>
    </source>
</evidence>
<dbReference type="Gene3D" id="2.30.30.380">
    <property type="entry name" value="Zn-finger domain of Sec23/24"/>
    <property type="match status" value="1"/>
</dbReference>
<dbReference type="GO" id="GO:0090110">
    <property type="term" value="P:COPII-coated vesicle cargo loading"/>
    <property type="evidence" value="ECO:0007669"/>
    <property type="project" value="TreeGrafter"/>
</dbReference>
<dbReference type="Pfam" id="PF04815">
    <property type="entry name" value="Sec23_helical"/>
    <property type="match status" value="1"/>
</dbReference>
<dbReference type="InterPro" id="IPR012990">
    <property type="entry name" value="Beta-sandwich_Sec23_24"/>
</dbReference>
<proteinExistence type="inferred from homology"/>
<feature type="domain" description="Sec23/Sec24 trunk" evidence="14">
    <location>
        <begin position="130"/>
        <end position="389"/>
    </location>
</feature>
<dbReference type="InterPro" id="IPR036174">
    <property type="entry name" value="Znf_Sec23_Sec24_sf"/>
</dbReference>
<evidence type="ECO:0000256" key="8">
    <source>
        <dbReference type="ARBA" id="ARBA00023136"/>
    </source>
</evidence>
<dbReference type="InterPro" id="IPR036180">
    <property type="entry name" value="Gelsolin-like_dom_sf"/>
</dbReference>
<accession>A0A9W7G6W9</accession>
<evidence type="ECO:0000259" key="14">
    <source>
        <dbReference type="Pfam" id="PF04811"/>
    </source>
</evidence>
<dbReference type="AlphaFoldDB" id="A0A9W7G6W9"/>
<dbReference type="PANTHER" id="PTHR11141:SF0">
    <property type="entry name" value="PROTEIN TRANSPORT PROTEIN SEC23"/>
    <property type="match status" value="1"/>
</dbReference>
<dbReference type="InterPro" id="IPR037550">
    <property type="entry name" value="Sec23_C"/>
</dbReference>
<evidence type="ECO:0000259" key="16">
    <source>
        <dbReference type="Pfam" id="PF08033"/>
    </source>
</evidence>
<evidence type="ECO:0000256" key="5">
    <source>
        <dbReference type="ARBA" id="ARBA00022833"/>
    </source>
</evidence>
<comment type="similarity">
    <text evidence="1 11">Belongs to the SEC23/SEC24 family. SEC23 subfamily.</text>
</comment>
<keyword evidence="18" id="KW-1185">Reference proteome</keyword>
<evidence type="ECO:0000256" key="1">
    <source>
        <dbReference type="ARBA" id="ARBA00009210"/>
    </source>
</evidence>
<keyword evidence="3 11" id="KW-0479">Metal-binding</keyword>
<comment type="subcellular location">
    <subcellularLocation>
        <location evidence="11">Cytoplasmic vesicle</location>
        <location evidence="11">COPII-coated vesicle membrane</location>
        <topology evidence="11">Peripheral membrane protein</topology>
        <orientation evidence="11">Cytoplasmic side</orientation>
    </subcellularLocation>
    <subcellularLocation>
        <location evidence="11">Endoplasmic reticulum membrane</location>
        <topology evidence="11">Peripheral membrane protein</topology>
        <orientation evidence="11">Cytoplasmic side</orientation>
    </subcellularLocation>
</comment>
<evidence type="ECO:0000256" key="6">
    <source>
        <dbReference type="ARBA" id="ARBA00022892"/>
    </source>
</evidence>
<dbReference type="FunFam" id="1.20.120.730:FF:000005">
    <property type="entry name" value="Protein transport protein SEC23"/>
    <property type="match status" value="1"/>
</dbReference>
<dbReference type="EMBL" id="BRYA01000040">
    <property type="protein sequence ID" value="GMI34204.1"/>
    <property type="molecule type" value="Genomic_DNA"/>
</dbReference>
<name>A0A9W7G6W9_9STRA</name>
<dbReference type="Pfam" id="PF08033">
    <property type="entry name" value="Sec23_BS"/>
    <property type="match status" value="1"/>
</dbReference>
<dbReference type="FunFam" id="3.40.20.10:FF:000014">
    <property type="entry name" value="Protein transport protein SEC23"/>
    <property type="match status" value="1"/>
</dbReference>
<dbReference type="InterPro" id="IPR006895">
    <property type="entry name" value="Znf_Sec23_Sec24"/>
</dbReference>
<evidence type="ECO:0000256" key="11">
    <source>
        <dbReference type="RuleBase" id="RU365030"/>
    </source>
</evidence>
<dbReference type="FunFam" id="3.40.50.410:FF:000008">
    <property type="entry name" value="Protein transport protein SEC23"/>
    <property type="match status" value="1"/>
</dbReference>
<keyword evidence="2 11" id="KW-0813">Transport</keyword>
<evidence type="ECO:0000256" key="9">
    <source>
        <dbReference type="ARBA" id="ARBA00023329"/>
    </source>
</evidence>
<dbReference type="SUPFAM" id="SSF53300">
    <property type="entry name" value="vWA-like"/>
    <property type="match status" value="1"/>
</dbReference>
<dbReference type="GO" id="GO:0006886">
    <property type="term" value="P:intracellular protein transport"/>
    <property type="evidence" value="ECO:0007669"/>
    <property type="project" value="InterPro"/>
</dbReference>
<dbReference type="SUPFAM" id="SSF81995">
    <property type="entry name" value="beta-sandwich domain of Sec23/24"/>
    <property type="match status" value="1"/>
</dbReference>
<dbReference type="InterPro" id="IPR036465">
    <property type="entry name" value="vWFA_dom_sf"/>
</dbReference>
<evidence type="ECO:0000313" key="17">
    <source>
        <dbReference type="EMBL" id="GMI34204.1"/>
    </source>
</evidence>
<keyword evidence="7 11" id="KW-0653">Protein transport</keyword>
<comment type="caution">
    <text evidence="17">The sequence shown here is derived from an EMBL/GenBank/DDBJ whole genome shotgun (WGS) entry which is preliminary data.</text>
</comment>
<feature type="domain" description="Sec23/Sec24 helical" evidence="15">
    <location>
        <begin position="522"/>
        <end position="620"/>
    </location>
</feature>
<evidence type="ECO:0000256" key="7">
    <source>
        <dbReference type="ARBA" id="ARBA00022927"/>
    </source>
</evidence>
<feature type="domain" description="Zinc finger Sec23/Sec24-type" evidence="13">
    <location>
        <begin position="58"/>
        <end position="98"/>
    </location>
</feature>
<dbReference type="FunFam" id="2.30.30.380:FF:000001">
    <property type="entry name" value="Protein transport protein SEC23"/>
    <property type="match status" value="1"/>
</dbReference>
<feature type="domain" description="Sec23/Sec24 beta-sandwich" evidence="16">
    <location>
        <begin position="405"/>
        <end position="507"/>
    </location>
</feature>
<dbReference type="CDD" id="cd11287">
    <property type="entry name" value="Sec23_C"/>
    <property type="match status" value="1"/>
</dbReference>
<keyword evidence="6 11" id="KW-0931">ER-Golgi transport</keyword>
<dbReference type="PANTHER" id="PTHR11141">
    <property type="entry name" value="PROTEIN TRANSPORT PROTEIN SEC23"/>
    <property type="match status" value="1"/>
</dbReference>
<evidence type="ECO:0000259" key="12">
    <source>
        <dbReference type="Pfam" id="PF00626"/>
    </source>
</evidence>
<evidence type="ECO:0000256" key="3">
    <source>
        <dbReference type="ARBA" id="ARBA00022723"/>
    </source>
</evidence>
<evidence type="ECO:0000256" key="4">
    <source>
        <dbReference type="ARBA" id="ARBA00022824"/>
    </source>
</evidence>
<feature type="domain" description="Gelsolin-like" evidence="12">
    <location>
        <begin position="635"/>
        <end position="722"/>
    </location>
</feature>
<dbReference type="Proteomes" id="UP001165065">
    <property type="component" value="Unassembled WGS sequence"/>
</dbReference>
<dbReference type="InterPro" id="IPR006896">
    <property type="entry name" value="Sec23/24_trunk_dom"/>
</dbReference>
<dbReference type="InterPro" id="IPR029006">
    <property type="entry name" value="ADF-H/Gelsolin-like_dom_sf"/>
</dbReference>
<dbReference type="GO" id="GO:0005789">
    <property type="term" value="C:endoplasmic reticulum membrane"/>
    <property type="evidence" value="ECO:0007669"/>
    <property type="project" value="UniProtKB-SubCell"/>
</dbReference>